<feature type="region of interest" description="Disordered" evidence="1">
    <location>
        <begin position="1"/>
        <end position="73"/>
    </location>
</feature>
<keyword evidence="4" id="KW-1185">Reference proteome</keyword>
<protein>
    <recommendedName>
        <fullName evidence="2">DUF7028 domain-containing protein</fullName>
    </recommendedName>
</protein>
<name>A0AAV7ESV2_ARIFI</name>
<feature type="compositionally biased region" description="Polar residues" evidence="1">
    <location>
        <begin position="301"/>
        <end position="310"/>
    </location>
</feature>
<gene>
    <name evidence="3" type="ORF">H6P81_004831</name>
</gene>
<sequence>MRERRKPGKVRIRSSNTDECGKDGNDEIVSGHLGRIYSTSQASKRRKTSKVQFGRSDTDEDGQAHVPLSNFSPEPRVFGGIPASSYSTEDLVGLHEEDLFYELWYDFEDAEYSNSLAAVGIGEEKEVREPTLGCSFDTNAIASEILPQFHLLHALEPCSDSLSLEDLIQTKDDILGFDSHDSSSNLELSSSVVASYSGLSDPKDATSVPKDICCSSDVEDYGVWDIIHQMIDGGTTNEFLTLMNEFQCNNREMITCFAICASGVFKPAQKRIMEDDCYSEDVLLEMTEFSSNEKGVMPCSADSSSNNGPSDASKASMRGISGQASSLKVAVVVDAKNSISASGELCLSRSRSGTAEVKEQHDPATCGSSKLQGSVVQRETKKRKFVGDNRISKQRTLPRKANVFTPHHSESVDITSKFCPKAVTDYCNLEEKKKVRDSSPKDVKPTTLRLNAKRHLLAVGWKLWYCPKGGKRELRYTSPQGKCYYSLLTACYAWMEQGVQPRRPTLLFYRTPISVPPGSTRGLRQDC</sequence>
<dbReference type="Proteomes" id="UP000825729">
    <property type="component" value="Unassembled WGS sequence"/>
</dbReference>
<feature type="compositionally biased region" description="Basic residues" evidence="1">
    <location>
        <begin position="1"/>
        <end position="12"/>
    </location>
</feature>
<dbReference type="InterPro" id="IPR054292">
    <property type="entry name" value="DUF7028"/>
</dbReference>
<organism evidence="3 4">
    <name type="scientific">Aristolochia fimbriata</name>
    <name type="common">White veined hardy Dutchman's pipe vine</name>
    <dbReference type="NCBI Taxonomy" id="158543"/>
    <lineage>
        <taxon>Eukaryota</taxon>
        <taxon>Viridiplantae</taxon>
        <taxon>Streptophyta</taxon>
        <taxon>Embryophyta</taxon>
        <taxon>Tracheophyta</taxon>
        <taxon>Spermatophyta</taxon>
        <taxon>Magnoliopsida</taxon>
        <taxon>Magnoliidae</taxon>
        <taxon>Piperales</taxon>
        <taxon>Aristolochiaceae</taxon>
        <taxon>Aristolochia</taxon>
    </lineage>
</organism>
<dbReference type="AlphaFoldDB" id="A0AAV7ESV2"/>
<comment type="caution">
    <text evidence="3">The sequence shown here is derived from an EMBL/GenBank/DDBJ whole genome shotgun (WGS) entry which is preliminary data.</text>
</comment>
<evidence type="ECO:0000313" key="4">
    <source>
        <dbReference type="Proteomes" id="UP000825729"/>
    </source>
</evidence>
<evidence type="ECO:0000259" key="2">
    <source>
        <dbReference type="Pfam" id="PF22970"/>
    </source>
</evidence>
<evidence type="ECO:0000256" key="1">
    <source>
        <dbReference type="SAM" id="MobiDB-lite"/>
    </source>
</evidence>
<accession>A0AAV7ESV2</accession>
<reference evidence="3 4" key="1">
    <citation type="submission" date="2021-07" db="EMBL/GenBank/DDBJ databases">
        <title>The Aristolochia fimbriata genome: insights into angiosperm evolution, floral development and chemical biosynthesis.</title>
        <authorList>
            <person name="Jiao Y."/>
        </authorList>
    </citation>
    <scope>NUCLEOTIDE SEQUENCE [LARGE SCALE GENOMIC DNA]</scope>
    <source>
        <strain evidence="3">IBCAS-2021</strain>
        <tissue evidence="3">Leaf</tissue>
    </source>
</reference>
<proteinExistence type="predicted"/>
<feature type="domain" description="DUF7028" evidence="2">
    <location>
        <begin position="412"/>
        <end position="497"/>
    </location>
</feature>
<evidence type="ECO:0000313" key="3">
    <source>
        <dbReference type="EMBL" id="KAG9451927.1"/>
    </source>
</evidence>
<dbReference type="Pfam" id="PF22970">
    <property type="entry name" value="DUF7028"/>
    <property type="match status" value="1"/>
</dbReference>
<dbReference type="EMBL" id="JAINDJ010000003">
    <property type="protein sequence ID" value="KAG9451927.1"/>
    <property type="molecule type" value="Genomic_DNA"/>
</dbReference>
<feature type="region of interest" description="Disordered" evidence="1">
    <location>
        <begin position="295"/>
        <end position="319"/>
    </location>
</feature>